<evidence type="ECO:0000313" key="1">
    <source>
        <dbReference type="EMBL" id="CAI9715571.1"/>
    </source>
</evidence>
<protein>
    <submittedName>
        <fullName evidence="1">Uncharacterized protein</fullName>
    </submittedName>
</protein>
<name>A0AA36AHR0_OCTVU</name>
<dbReference type="AlphaFoldDB" id="A0AA36AHR0"/>
<keyword evidence="2" id="KW-1185">Reference proteome</keyword>
<sequence length="75" mass="9479">MDYEKQIEKLKDIVERELDLEESGSFLDKDPDEEKLDRKNRVYLKKKQQRKRKKRENRSRWHVVDFVRRSFRINR</sequence>
<dbReference type="EMBL" id="OX597814">
    <property type="protein sequence ID" value="CAI9715571.1"/>
    <property type="molecule type" value="Genomic_DNA"/>
</dbReference>
<organism evidence="1 2">
    <name type="scientific">Octopus vulgaris</name>
    <name type="common">Common octopus</name>
    <dbReference type="NCBI Taxonomy" id="6645"/>
    <lineage>
        <taxon>Eukaryota</taxon>
        <taxon>Metazoa</taxon>
        <taxon>Spiralia</taxon>
        <taxon>Lophotrochozoa</taxon>
        <taxon>Mollusca</taxon>
        <taxon>Cephalopoda</taxon>
        <taxon>Coleoidea</taxon>
        <taxon>Octopodiformes</taxon>
        <taxon>Octopoda</taxon>
        <taxon>Incirrata</taxon>
        <taxon>Octopodidae</taxon>
        <taxon>Octopus</taxon>
    </lineage>
</organism>
<accession>A0AA36AHR0</accession>
<reference evidence="1" key="1">
    <citation type="submission" date="2023-08" db="EMBL/GenBank/DDBJ databases">
        <authorList>
            <person name="Alioto T."/>
            <person name="Alioto T."/>
            <person name="Gomez Garrido J."/>
        </authorList>
    </citation>
    <scope>NUCLEOTIDE SEQUENCE</scope>
</reference>
<proteinExistence type="predicted"/>
<evidence type="ECO:0000313" key="2">
    <source>
        <dbReference type="Proteomes" id="UP001162480"/>
    </source>
</evidence>
<gene>
    <name evidence="1" type="ORF">OCTVUL_1B002490</name>
</gene>
<dbReference type="Proteomes" id="UP001162480">
    <property type="component" value="Chromosome 1"/>
</dbReference>